<protein>
    <submittedName>
        <fullName evidence="2">DUF58 domain-containing protein</fullName>
    </submittedName>
</protein>
<feature type="domain" description="DUF58" evidence="1">
    <location>
        <begin position="24"/>
        <end position="231"/>
    </location>
</feature>
<comment type="caution">
    <text evidence="2">The sequence shown here is derived from an EMBL/GenBank/DDBJ whole genome shotgun (WGS) entry which is preliminary data.</text>
</comment>
<sequence>MNTSLSGDYRSAFRGRGMEFDQVVKYQWGDDLRSIDWNVTARLGEPYRKKFVEERELSLILVFEDSPVLQFGSGQRTRRDSLLEAAALLMLVSATNRDRVGLFYSSPETSWFQRPLSGRKAILRLAMRLLSQAPPPLDVSPSCALPWRMIRRAAPNGGVLLWFGPFVPTEAPEAWRGLQQRCQTIGVRADDVWDLELPPRTRLSAYDPVAGQLVNIDTASHATRAAHARWSRWRETHFTRLFAAVDHRLIIHNDADPLQALMAYFRQHGRAGRRG</sequence>
<dbReference type="PANTHER" id="PTHR33608">
    <property type="entry name" value="BLL2464 PROTEIN"/>
    <property type="match status" value="1"/>
</dbReference>
<dbReference type="Pfam" id="PF01882">
    <property type="entry name" value="DUF58"/>
    <property type="match status" value="1"/>
</dbReference>
<evidence type="ECO:0000313" key="2">
    <source>
        <dbReference type="EMBL" id="MDT0495840.1"/>
    </source>
</evidence>
<dbReference type="PANTHER" id="PTHR33608:SF6">
    <property type="entry name" value="BLL2464 PROTEIN"/>
    <property type="match status" value="1"/>
</dbReference>
<name>A0ABU2WDC1_9GAMM</name>
<keyword evidence="3" id="KW-1185">Reference proteome</keyword>
<evidence type="ECO:0000313" key="3">
    <source>
        <dbReference type="Proteomes" id="UP001254608"/>
    </source>
</evidence>
<proteinExistence type="predicted"/>
<gene>
    <name evidence="2" type="ORF">RM530_00460</name>
</gene>
<reference evidence="2 3" key="1">
    <citation type="submission" date="2023-09" db="EMBL/GenBank/DDBJ databases">
        <authorList>
            <person name="Rey-Velasco X."/>
        </authorList>
    </citation>
    <scope>NUCLEOTIDE SEQUENCE [LARGE SCALE GENOMIC DNA]</scope>
    <source>
        <strain evidence="2 3">W345</strain>
    </source>
</reference>
<dbReference type="Proteomes" id="UP001254608">
    <property type="component" value="Unassembled WGS sequence"/>
</dbReference>
<dbReference type="RefSeq" id="WP_311363232.1">
    <property type="nucleotide sequence ID" value="NZ_JAVRIC010000001.1"/>
</dbReference>
<organism evidence="2 3">
    <name type="scientific">Banduia mediterranea</name>
    <dbReference type="NCBI Taxonomy" id="3075609"/>
    <lineage>
        <taxon>Bacteria</taxon>
        <taxon>Pseudomonadati</taxon>
        <taxon>Pseudomonadota</taxon>
        <taxon>Gammaproteobacteria</taxon>
        <taxon>Nevskiales</taxon>
        <taxon>Algiphilaceae</taxon>
        <taxon>Banduia</taxon>
    </lineage>
</organism>
<dbReference type="EMBL" id="JAVRIC010000001">
    <property type="protein sequence ID" value="MDT0495840.1"/>
    <property type="molecule type" value="Genomic_DNA"/>
</dbReference>
<accession>A0ABU2WDC1</accession>
<dbReference type="InterPro" id="IPR002881">
    <property type="entry name" value="DUF58"/>
</dbReference>
<evidence type="ECO:0000259" key="1">
    <source>
        <dbReference type="Pfam" id="PF01882"/>
    </source>
</evidence>